<evidence type="ECO:0000313" key="1">
    <source>
        <dbReference type="EMBL" id="JAE32653.1"/>
    </source>
</evidence>
<sequence>MVAIATSAASLIV</sequence>
<proteinExistence type="predicted"/>
<dbReference type="EMBL" id="GBRH01165243">
    <property type="protein sequence ID" value="JAE32653.1"/>
    <property type="molecule type" value="Transcribed_RNA"/>
</dbReference>
<accession>A0A0A9HIE3</accession>
<name>A0A0A9HIE3_ARUDO</name>
<organism evidence="1">
    <name type="scientific">Arundo donax</name>
    <name type="common">Giant reed</name>
    <name type="synonym">Donax arundinaceus</name>
    <dbReference type="NCBI Taxonomy" id="35708"/>
    <lineage>
        <taxon>Eukaryota</taxon>
        <taxon>Viridiplantae</taxon>
        <taxon>Streptophyta</taxon>
        <taxon>Embryophyta</taxon>
        <taxon>Tracheophyta</taxon>
        <taxon>Spermatophyta</taxon>
        <taxon>Magnoliopsida</taxon>
        <taxon>Liliopsida</taxon>
        <taxon>Poales</taxon>
        <taxon>Poaceae</taxon>
        <taxon>PACMAD clade</taxon>
        <taxon>Arundinoideae</taxon>
        <taxon>Arundineae</taxon>
        <taxon>Arundo</taxon>
    </lineage>
</organism>
<reference evidence="1" key="1">
    <citation type="submission" date="2014-09" db="EMBL/GenBank/DDBJ databases">
        <authorList>
            <person name="Magalhaes I.L.F."/>
            <person name="Oliveira U."/>
            <person name="Santos F.R."/>
            <person name="Vidigal T.H.D.A."/>
            <person name="Brescovit A.D."/>
            <person name="Santos A.J."/>
        </authorList>
    </citation>
    <scope>NUCLEOTIDE SEQUENCE</scope>
    <source>
        <tissue evidence="1">Shoot tissue taken approximately 20 cm above the soil surface</tissue>
    </source>
</reference>
<protein>
    <submittedName>
        <fullName evidence="1">Uncharacterized protein</fullName>
    </submittedName>
</protein>
<reference evidence="1" key="2">
    <citation type="journal article" date="2015" name="Data Brief">
        <title>Shoot transcriptome of the giant reed, Arundo donax.</title>
        <authorList>
            <person name="Barrero R.A."/>
            <person name="Guerrero F.D."/>
            <person name="Moolhuijzen P."/>
            <person name="Goolsby J.A."/>
            <person name="Tidwell J."/>
            <person name="Bellgard S.E."/>
            <person name="Bellgard M.I."/>
        </authorList>
    </citation>
    <scope>NUCLEOTIDE SEQUENCE</scope>
    <source>
        <tissue evidence="1">Shoot tissue taken approximately 20 cm above the soil surface</tissue>
    </source>
</reference>